<feature type="signal peptide" evidence="2">
    <location>
        <begin position="1"/>
        <end position="23"/>
    </location>
</feature>
<gene>
    <name evidence="3" type="ORF">PCOR1329_LOCUS22134</name>
</gene>
<comment type="caution">
    <text evidence="3">The sequence shown here is derived from an EMBL/GenBank/DDBJ whole genome shotgun (WGS) entry which is preliminary data.</text>
</comment>
<evidence type="ECO:0000313" key="4">
    <source>
        <dbReference type="Proteomes" id="UP001189429"/>
    </source>
</evidence>
<feature type="region of interest" description="Disordered" evidence="1">
    <location>
        <begin position="465"/>
        <end position="497"/>
    </location>
</feature>
<protein>
    <submittedName>
        <fullName evidence="3">Uncharacterized protein</fullName>
    </submittedName>
</protein>
<feature type="chain" id="PRO_5047278104" evidence="2">
    <location>
        <begin position="24"/>
        <end position="497"/>
    </location>
</feature>
<dbReference type="Proteomes" id="UP001189429">
    <property type="component" value="Unassembled WGS sequence"/>
</dbReference>
<sequence>MSLRNSSLLGMVLLVSPRCCLWAADVALSFCLCIAAGFSSIPYRLLIIGLQLTIHSCAVAAAGREFTSTCAAIMFLHGLIPAPIFRLAMMVNSAAGAAKHSQWFCFFPSFCRRRRRQRGGYGKSVVDVPSSERSGPGPCVISIFDALSCGQGLPPAVSKFNPLVTEFVPQDACNANGNNSFLSCTGDCGKIVAPRYKFARPCRVLAEPGPGPCGKQGTHFLGFSSACRGHSHLITGDSSVQQLIDAQNSTIALLIQELEQLRTVALPNISFSVLQAYVDDKTAAVSAQVTQLQAELARAVEASLSRRLPPKLEEMKSHILDAASLSLQSPLDTLKQELCDSFTTHQRSLGDQCLSAVSAASAKILDTLERKVQALETKFGNVAPQVPWSDRVKGDGPVYLPECQGDHFQVGDLVRPHSLATSALNGLVGCVRGFVGERVQVEFLGIDGCKLIEPAFLVADSAEEPRTCENPCGQGGSTSSLSSSTASSSTRLEEEPL</sequence>
<accession>A0ABN9RMS1</accession>
<feature type="compositionally biased region" description="Low complexity" evidence="1">
    <location>
        <begin position="477"/>
        <end position="490"/>
    </location>
</feature>
<keyword evidence="2" id="KW-0732">Signal</keyword>
<name>A0ABN9RMS1_9DINO</name>
<keyword evidence="4" id="KW-1185">Reference proteome</keyword>
<evidence type="ECO:0000313" key="3">
    <source>
        <dbReference type="EMBL" id="CAK0820465.1"/>
    </source>
</evidence>
<organism evidence="3 4">
    <name type="scientific">Prorocentrum cordatum</name>
    <dbReference type="NCBI Taxonomy" id="2364126"/>
    <lineage>
        <taxon>Eukaryota</taxon>
        <taxon>Sar</taxon>
        <taxon>Alveolata</taxon>
        <taxon>Dinophyceae</taxon>
        <taxon>Prorocentrales</taxon>
        <taxon>Prorocentraceae</taxon>
        <taxon>Prorocentrum</taxon>
    </lineage>
</organism>
<dbReference type="EMBL" id="CAUYUJ010007357">
    <property type="protein sequence ID" value="CAK0820465.1"/>
    <property type="molecule type" value="Genomic_DNA"/>
</dbReference>
<evidence type="ECO:0000256" key="2">
    <source>
        <dbReference type="SAM" id="SignalP"/>
    </source>
</evidence>
<proteinExistence type="predicted"/>
<reference evidence="3" key="1">
    <citation type="submission" date="2023-10" db="EMBL/GenBank/DDBJ databases">
        <authorList>
            <person name="Chen Y."/>
            <person name="Shah S."/>
            <person name="Dougan E. K."/>
            <person name="Thang M."/>
            <person name="Chan C."/>
        </authorList>
    </citation>
    <scope>NUCLEOTIDE SEQUENCE [LARGE SCALE GENOMIC DNA]</scope>
</reference>
<evidence type="ECO:0000256" key="1">
    <source>
        <dbReference type="SAM" id="MobiDB-lite"/>
    </source>
</evidence>